<sequence length="94" mass="10511">MKALIALFAAALFTTAVADDQSKRDKTRDSSMRTSEVKFKQLDRDGDNQLSKAEAQSEDVLSARFSKVDSNSDGFLSKLEYENSENTDRPVTDR</sequence>
<evidence type="ECO:0000313" key="4">
    <source>
        <dbReference type="EMBL" id="MBM0106785.1"/>
    </source>
</evidence>
<dbReference type="Gene3D" id="1.10.238.10">
    <property type="entry name" value="EF-hand"/>
    <property type="match status" value="1"/>
</dbReference>
<dbReference type="Pfam" id="PF13202">
    <property type="entry name" value="EF-hand_5"/>
    <property type="match status" value="2"/>
</dbReference>
<dbReference type="InterPro" id="IPR011992">
    <property type="entry name" value="EF-hand-dom_pair"/>
</dbReference>
<comment type="caution">
    <text evidence="4">The sequence shown here is derived from an EMBL/GenBank/DDBJ whole genome shotgun (WGS) entry which is preliminary data.</text>
</comment>
<feature type="domain" description="EF-hand" evidence="3">
    <location>
        <begin position="64"/>
        <end position="82"/>
    </location>
</feature>
<reference evidence="4 5" key="1">
    <citation type="journal article" date="2021" name="Int. J. Syst. Evol. Microbiol.">
        <title>Steroidobacter gossypii sp. nov., isolated from soil of cotton cropping field.</title>
        <authorList>
            <person name="Huang R."/>
            <person name="Yang S."/>
            <person name="Zhen C."/>
            <person name="Liu W."/>
        </authorList>
    </citation>
    <scope>NUCLEOTIDE SEQUENCE [LARGE SCALE GENOMIC DNA]</scope>
    <source>
        <strain evidence="4 5">S1-65</strain>
    </source>
</reference>
<feature type="signal peptide" evidence="2">
    <location>
        <begin position="1"/>
        <end position="18"/>
    </location>
</feature>
<feature type="domain" description="EF-hand" evidence="3">
    <location>
        <begin position="39"/>
        <end position="54"/>
    </location>
</feature>
<evidence type="ECO:0000259" key="3">
    <source>
        <dbReference type="Pfam" id="PF13202"/>
    </source>
</evidence>
<gene>
    <name evidence="4" type="ORF">JM946_18790</name>
</gene>
<evidence type="ECO:0000256" key="1">
    <source>
        <dbReference type="SAM" id="MobiDB-lite"/>
    </source>
</evidence>
<feature type="chain" id="PRO_5045322937" description="EF-hand domain-containing protein" evidence="2">
    <location>
        <begin position="19"/>
        <end position="94"/>
    </location>
</feature>
<dbReference type="PROSITE" id="PS00018">
    <property type="entry name" value="EF_HAND_1"/>
    <property type="match status" value="1"/>
</dbReference>
<feature type="compositionally biased region" description="Basic and acidic residues" evidence="1">
    <location>
        <begin position="20"/>
        <end position="47"/>
    </location>
</feature>
<feature type="region of interest" description="Disordered" evidence="1">
    <location>
        <begin position="19"/>
        <end position="55"/>
    </location>
</feature>
<proteinExistence type="predicted"/>
<dbReference type="Proteomes" id="UP000661077">
    <property type="component" value="Unassembled WGS sequence"/>
</dbReference>
<dbReference type="RefSeq" id="WP_203168900.1">
    <property type="nucleotide sequence ID" value="NZ_JAEVLS010000004.1"/>
</dbReference>
<keyword evidence="5" id="KW-1185">Reference proteome</keyword>
<dbReference type="InterPro" id="IPR002048">
    <property type="entry name" value="EF_hand_dom"/>
</dbReference>
<keyword evidence="2" id="KW-0732">Signal</keyword>
<dbReference type="SUPFAM" id="SSF47473">
    <property type="entry name" value="EF-hand"/>
    <property type="match status" value="1"/>
</dbReference>
<evidence type="ECO:0000313" key="5">
    <source>
        <dbReference type="Proteomes" id="UP000661077"/>
    </source>
</evidence>
<accession>A0ABS1X0M7</accession>
<organism evidence="4 5">
    <name type="scientific">Steroidobacter gossypii</name>
    <dbReference type="NCBI Taxonomy" id="2805490"/>
    <lineage>
        <taxon>Bacteria</taxon>
        <taxon>Pseudomonadati</taxon>
        <taxon>Pseudomonadota</taxon>
        <taxon>Gammaproteobacteria</taxon>
        <taxon>Steroidobacterales</taxon>
        <taxon>Steroidobacteraceae</taxon>
        <taxon>Steroidobacter</taxon>
    </lineage>
</organism>
<protein>
    <recommendedName>
        <fullName evidence="3">EF-hand domain-containing protein</fullName>
    </recommendedName>
</protein>
<name>A0ABS1X0M7_9GAMM</name>
<evidence type="ECO:0000256" key="2">
    <source>
        <dbReference type="SAM" id="SignalP"/>
    </source>
</evidence>
<dbReference type="InterPro" id="IPR018247">
    <property type="entry name" value="EF_Hand_1_Ca_BS"/>
</dbReference>
<dbReference type="EMBL" id="JAEVLS010000004">
    <property type="protein sequence ID" value="MBM0106785.1"/>
    <property type="molecule type" value="Genomic_DNA"/>
</dbReference>